<dbReference type="GO" id="GO:0016787">
    <property type="term" value="F:hydrolase activity"/>
    <property type="evidence" value="ECO:0007669"/>
    <property type="project" value="UniProtKB-KW"/>
</dbReference>
<dbReference type="InterPro" id="IPR037522">
    <property type="entry name" value="HD_GYP_dom"/>
</dbReference>
<dbReference type="STRING" id="572547.Amico_1822"/>
<dbReference type="PROSITE" id="PS51832">
    <property type="entry name" value="HD_GYP"/>
    <property type="match status" value="1"/>
</dbReference>
<dbReference type="CDD" id="cd00077">
    <property type="entry name" value="HDc"/>
    <property type="match status" value="1"/>
</dbReference>
<keyword evidence="2" id="KW-0378">Hydrolase</keyword>
<dbReference type="SMART" id="SM00471">
    <property type="entry name" value="HDc"/>
    <property type="match status" value="1"/>
</dbReference>
<dbReference type="HOGENOM" id="CLU_000445_92_1_0"/>
<accession>D5EHA3</accession>
<dbReference type="PANTHER" id="PTHR43155">
    <property type="entry name" value="CYCLIC DI-GMP PHOSPHODIESTERASE PA4108-RELATED"/>
    <property type="match status" value="1"/>
</dbReference>
<keyword evidence="3" id="KW-1185">Reference proteome</keyword>
<reference evidence="2 3" key="1">
    <citation type="journal article" date="2010" name="Stand. Genomic Sci.">
        <title>Complete genome sequence of Aminobacterium colombiense type strain (ALA-1).</title>
        <authorList>
            <person name="Chertkov O."/>
            <person name="Sikorski J."/>
            <person name="Brambilla E."/>
            <person name="Lapidus A."/>
            <person name="Copeland A."/>
            <person name="Glavina Del Rio T."/>
            <person name="Nolan M."/>
            <person name="Lucas S."/>
            <person name="Tice H."/>
            <person name="Cheng J.F."/>
            <person name="Han C."/>
            <person name="Detter J.C."/>
            <person name="Bruce D."/>
            <person name="Tapia R."/>
            <person name="Goodwin L."/>
            <person name="Pitluck S."/>
            <person name="Liolios K."/>
            <person name="Ivanova N."/>
            <person name="Mavromatis K."/>
            <person name="Ovchinnikova G."/>
            <person name="Pati A."/>
            <person name="Chen A."/>
            <person name="Palaniappan K."/>
            <person name="Land M."/>
            <person name="Hauser L."/>
            <person name="Chang Y.J."/>
            <person name="Jeffries C.D."/>
            <person name="Spring S."/>
            <person name="Rohde M."/>
            <person name="Goker M."/>
            <person name="Bristow J."/>
            <person name="Eisen J.A."/>
            <person name="Markowitz V."/>
            <person name="Hugenholtz P."/>
            <person name="Kyrpides N.C."/>
            <person name="Klenk H.P."/>
        </authorList>
    </citation>
    <scope>NUCLEOTIDE SEQUENCE [LARGE SCALE GENOMIC DNA]</scope>
    <source>
        <strain evidence="3">DSM 12261 / ALA-1</strain>
    </source>
</reference>
<dbReference type="Pfam" id="PF13487">
    <property type="entry name" value="HD_5"/>
    <property type="match status" value="1"/>
</dbReference>
<gene>
    <name evidence="2" type="ordered locus">Amico_1822</name>
</gene>
<dbReference type="eggNOG" id="COG2206">
    <property type="taxonomic scope" value="Bacteria"/>
</dbReference>
<proteinExistence type="predicted"/>
<evidence type="ECO:0000313" key="3">
    <source>
        <dbReference type="Proteomes" id="UP000002366"/>
    </source>
</evidence>
<dbReference type="PANTHER" id="PTHR43155:SF2">
    <property type="entry name" value="CYCLIC DI-GMP PHOSPHODIESTERASE PA4108"/>
    <property type="match status" value="1"/>
</dbReference>
<dbReference type="AlphaFoldDB" id="D5EHA3"/>
<dbReference type="InterPro" id="IPR006675">
    <property type="entry name" value="HDIG_dom"/>
</dbReference>
<evidence type="ECO:0000313" key="2">
    <source>
        <dbReference type="EMBL" id="ADE57935.1"/>
    </source>
</evidence>
<dbReference type="EMBL" id="CP001997">
    <property type="protein sequence ID" value="ADE57935.1"/>
    <property type="molecule type" value="Genomic_DNA"/>
</dbReference>
<dbReference type="RefSeq" id="WP_013049197.1">
    <property type="nucleotide sequence ID" value="NC_014011.1"/>
</dbReference>
<evidence type="ECO:0000259" key="1">
    <source>
        <dbReference type="PROSITE" id="PS51832"/>
    </source>
</evidence>
<feature type="domain" description="HD-GYP" evidence="1">
    <location>
        <begin position="128"/>
        <end position="325"/>
    </location>
</feature>
<dbReference type="NCBIfam" id="TIGR00277">
    <property type="entry name" value="HDIG"/>
    <property type="match status" value="1"/>
</dbReference>
<dbReference type="SUPFAM" id="SSF109604">
    <property type="entry name" value="HD-domain/PDEase-like"/>
    <property type="match status" value="1"/>
</dbReference>
<dbReference type="InterPro" id="IPR003607">
    <property type="entry name" value="HD/PDEase_dom"/>
</dbReference>
<dbReference type="OrthoDB" id="5162at2"/>
<sequence>MIVAQRIPVWDIPCCSGVIVEDVLSPRGALLVPKGKNLSKMGDSRFSFAATLEYQGISYVTVKESVDFALGEVLEVLESLRIPSDPTDSVLALHTVREVEQIFTAIAAGESSKMYFVPLLRVGKLLAQCIIRNPRILLSLGNVREQDHYTFVHSFNVALLGGFLAYRLFPENRELVKAVTTGGLLHDLGKARLPLSILNKPGRLSEKEFKEVKKHPVYGAQIARQLDIKNENILAVIESHHERMDGTGYPYGLKAEEIPLAARIAAVADVFDALTTVRVYKGSVPLHKAVSIILEEAESQFDKTIVAAFLDAVGMYPPGTMVQLSDNRVGMVLTSGEKNAAKPRVLLKTDEEGNKYEEHAIVDLSENPHIFIHIALDHIGKRKDSLPIQGFDKPFDLSK</sequence>
<name>D5EHA3_AMICL</name>
<protein>
    <submittedName>
        <fullName evidence="2">Metal dependent phosphohydrolase</fullName>
    </submittedName>
</protein>
<dbReference type="Proteomes" id="UP000002366">
    <property type="component" value="Chromosome"/>
</dbReference>
<dbReference type="Gene3D" id="1.10.3210.10">
    <property type="entry name" value="Hypothetical protein af1432"/>
    <property type="match status" value="1"/>
</dbReference>
<dbReference type="KEGG" id="aco:Amico_1822"/>
<organism evidence="2 3">
    <name type="scientific">Aminobacterium colombiense (strain DSM 12261 / ALA-1)</name>
    <dbReference type="NCBI Taxonomy" id="572547"/>
    <lineage>
        <taxon>Bacteria</taxon>
        <taxon>Thermotogati</taxon>
        <taxon>Synergistota</taxon>
        <taxon>Synergistia</taxon>
        <taxon>Synergistales</taxon>
        <taxon>Aminobacteriaceae</taxon>
        <taxon>Aminobacterium</taxon>
    </lineage>
</organism>